<dbReference type="Proteomes" id="UP000481030">
    <property type="component" value="Unassembled WGS sequence"/>
</dbReference>
<dbReference type="Pfam" id="PF00205">
    <property type="entry name" value="TPP_enzyme_M"/>
    <property type="match status" value="1"/>
</dbReference>
<dbReference type="PANTHER" id="PTHR18968:SF120">
    <property type="entry name" value="ACETOLACTATE SYNTHASE LARGE SUBUNIT"/>
    <property type="match status" value="1"/>
</dbReference>
<reference evidence="7 8" key="1">
    <citation type="journal article" date="2016" name="Antonie Van Leeuwenhoek">
        <title>Bacillus depressus sp. nov., isolated from soil of a sunflower field.</title>
        <authorList>
            <person name="Wei X."/>
            <person name="Xin D."/>
            <person name="Xin Y."/>
            <person name="Zhang H."/>
            <person name="Wang T."/>
            <person name="Zhang J."/>
        </authorList>
    </citation>
    <scope>NUCLEOTIDE SEQUENCE [LARGE SCALE GENOMIC DNA]</scope>
    <source>
        <strain evidence="7 8">BZ1</strain>
    </source>
</reference>
<feature type="domain" description="Thiamine pyrophosphate enzyme TPP-binding" evidence="5">
    <location>
        <begin position="384"/>
        <end position="530"/>
    </location>
</feature>
<evidence type="ECO:0000259" key="4">
    <source>
        <dbReference type="Pfam" id="PF00205"/>
    </source>
</evidence>
<feature type="domain" description="Thiamine pyrophosphate enzyme central" evidence="4">
    <location>
        <begin position="190"/>
        <end position="323"/>
    </location>
</feature>
<dbReference type="GO" id="GO:0005948">
    <property type="term" value="C:acetolactate synthase complex"/>
    <property type="evidence" value="ECO:0007669"/>
    <property type="project" value="TreeGrafter"/>
</dbReference>
<dbReference type="Gene3D" id="3.40.50.970">
    <property type="match status" value="2"/>
</dbReference>
<dbReference type="CDD" id="cd07035">
    <property type="entry name" value="TPP_PYR_POX_like"/>
    <property type="match status" value="1"/>
</dbReference>
<evidence type="ECO:0000256" key="1">
    <source>
        <dbReference type="ARBA" id="ARBA00007812"/>
    </source>
</evidence>
<evidence type="ECO:0000313" key="7">
    <source>
        <dbReference type="EMBL" id="KAB2336812.1"/>
    </source>
</evidence>
<dbReference type="InterPro" id="IPR000399">
    <property type="entry name" value="TPP-bd_CS"/>
</dbReference>
<dbReference type="InterPro" id="IPR045229">
    <property type="entry name" value="TPP_enz"/>
</dbReference>
<dbReference type="Pfam" id="PF02776">
    <property type="entry name" value="TPP_enzyme_N"/>
    <property type="match status" value="1"/>
</dbReference>
<dbReference type="FunFam" id="3.40.50.970:FF:000007">
    <property type="entry name" value="Acetolactate synthase"/>
    <property type="match status" value="1"/>
</dbReference>
<dbReference type="CDD" id="cd00568">
    <property type="entry name" value="TPP_enzymes"/>
    <property type="match status" value="1"/>
</dbReference>
<comment type="caution">
    <text evidence="7">The sequence shown here is derived from an EMBL/GenBank/DDBJ whole genome shotgun (WGS) entry which is preliminary data.</text>
</comment>
<accession>A0A6L3VBC0</accession>
<dbReference type="GO" id="GO:0000287">
    <property type="term" value="F:magnesium ion binding"/>
    <property type="evidence" value="ECO:0007669"/>
    <property type="project" value="InterPro"/>
</dbReference>
<gene>
    <name evidence="7" type="ORF">F7731_10720</name>
</gene>
<dbReference type="OrthoDB" id="4494979at2"/>
<dbReference type="GO" id="GO:0030976">
    <property type="term" value="F:thiamine pyrophosphate binding"/>
    <property type="evidence" value="ECO:0007669"/>
    <property type="project" value="InterPro"/>
</dbReference>
<dbReference type="GO" id="GO:0009097">
    <property type="term" value="P:isoleucine biosynthetic process"/>
    <property type="evidence" value="ECO:0007669"/>
    <property type="project" value="TreeGrafter"/>
</dbReference>
<dbReference type="SUPFAM" id="SSF52518">
    <property type="entry name" value="Thiamin diphosphate-binding fold (THDP-binding)"/>
    <property type="match status" value="2"/>
</dbReference>
<evidence type="ECO:0000256" key="3">
    <source>
        <dbReference type="RuleBase" id="RU362132"/>
    </source>
</evidence>
<dbReference type="PROSITE" id="PS00187">
    <property type="entry name" value="TPP_ENZYMES"/>
    <property type="match status" value="1"/>
</dbReference>
<keyword evidence="2 3" id="KW-0786">Thiamine pyrophosphate</keyword>
<comment type="similarity">
    <text evidence="1 3">Belongs to the TPP enzyme family.</text>
</comment>
<dbReference type="SUPFAM" id="SSF52467">
    <property type="entry name" value="DHS-like NAD/FAD-binding domain"/>
    <property type="match status" value="1"/>
</dbReference>
<feature type="domain" description="Thiamine pyrophosphate enzyme N-terminal TPP-binding" evidence="6">
    <location>
        <begin position="4"/>
        <end position="118"/>
    </location>
</feature>
<dbReference type="InterPro" id="IPR012000">
    <property type="entry name" value="Thiamin_PyroP_enz_cen_dom"/>
</dbReference>
<dbReference type="NCBIfam" id="NF006052">
    <property type="entry name" value="PRK08199.1"/>
    <property type="match status" value="1"/>
</dbReference>
<evidence type="ECO:0000259" key="6">
    <source>
        <dbReference type="Pfam" id="PF02776"/>
    </source>
</evidence>
<dbReference type="InterPro" id="IPR029035">
    <property type="entry name" value="DHS-like_NAD/FAD-binding_dom"/>
</dbReference>
<protein>
    <submittedName>
        <fullName evidence="7">Acetolactate synthase</fullName>
    </submittedName>
</protein>
<dbReference type="Pfam" id="PF02775">
    <property type="entry name" value="TPP_enzyme_C"/>
    <property type="match status" value="1"/>
</dbReference>
<evidence type="ECO:0000313" key="8">
    <source>
        <dbReference type="Proteomes" id="UP000481030"/>
    </source>
</evidence>
<evidence type="ECO:0000256" key="2">
    <source>
        <dbReference type="ARBA" id="ARBA00023052"/>
    </source>
</evidence>
<dbReference type="EMBL" id="WBOS01000003">
    <property type="protein sequence ID" value="KAB2336812.1"/>
    <property type="molecule type" value="Genomic_DNA"/>
</dbReference>
<organism evidence="7 8">
    <name type="scientific">Cytobacillus depressus</name>
    <dbReference type="NCBI Taxonomy" id="1602942"/>
    <lineage>
        <taxon>Bacteria</taxon>
        <taxon>Bacillati</taxon>
        <taxon>Bacillota</taxon>
        <taxon>Bacilli</taxon>
        <taxon>Bacillales</taxon>
        <taxon>Bacillaceae</taxon>
        <taxon>Cytobacillus</taxon>
    </lineage>
</organism>
<dbReference type="GO" id="GO:0003984">
    <property type="term" value="F:acetolactate synthase activity"/>
    <property type="evidence" value="ECO:0007669"/>
    <property type="project" value="TreeGrafter"/>
</dbReference>
<dbReference type="InterPro" id="IPR029061">
    <property type="entry name" value="THDP-binding"/>
</dbReference>
<dbReference type="InterPro" id="IPR012001">
    <property type="entry name" value="Thiamin_PyroP_enz_TPP-bd_dom"/>
</dbReference>
<dbReference type="AlphaFoldDB" id="A0A6L3VBC0"/>
<dbReference type="Gene3D" id="3.40.50.1220">
    <property type="entry name" value="TPP-binding domain"/>
    <property type="match status" value="1"/>
</dbReference>
<evidence type="ECO:0000259" key="5">
    <source>
        <dbReference type="Pfam" id="PF02775"/>
    </source>
</evidence>
<proteinExistence type="inferred from homology"/>
<name>A0A6L3VBC0_9BACI</name>
<dbReference type="GO" id="GO:0050660">
    <property type="term" value="F:flavin adenine dinucleotide binding"/>
    <property type="evidence" value="ECO:0007669"/>
    <property type="project" value="TreeGrafter"/>
</dbReference>
<dbReference type="PANTHER" id="PTHR18968">
    <property type="entry name" value="THIAMINE PYROPHOSPHATE ENZYMES"/>
    <property type="match status" value="1"/>
</dbReference>
<dbReference type="GO" id="GO:0009099">
    <property type="term" value="P:L-valine biosynthetic process"/>
    <property type="evidence" value="ECO:0007669"/>
    <property type="project" value="TreeGrafter"/>
</dbReference>
<dbReference type="RefSeq" id="WP_151534769.1">
    <property type="nucleotide sequence ID" value="NZ_WBOS01000003.1"/>
</dbReference>
<keyword evidence="8" id="KW-1185">Reference proteome</keyword>
<dbReference type="InterPro" id="IPR011766">
    <property type="entry name" value="TPP_enzyme_TPP-bd"/>
</dbReference>
<sequence>MRKTGGQIIADVFSKEGVKKIFGVPGESYLNVIDALFEHPEIEYLTTRHEGGASFMADGYAKASGEIGVCMATRGPGATNLSIGIHAAKQDSTPLVALIGQVGRPFSGREAFQEIDLVPFFSHLCKWTVEIESAERIPELLHRAFHIARSGRPGPVLVSLPEDMLNDEVGDVTNGPCKVAPIQPDIESVKLAAQKLRQAKKPLIIAGGGVMMSNATPELVQLAEKLQIPVVTAFRRFSAFPNLHQNYAGALESALPDNLLNYIQDCDVVLALGTRLSETTTRDYTLFSKGTRIIQVDISPDVLGKVYTPFLPIVSDAKAFVTEILKVIEPMNNEQRLNNLVEMHDNYIEFSSPEHNDSKDYVDMNSVMYNLVEELPKDAIITSDAGNFNTWVTRYFRYDDGGFYVGTTSGAMGYGLPAAIGAKLANPNKVVVSISGDGGFMMTMQEFEFAVRHIIPVISIIVNNNMLGTIREFQQGKFPNRVIGTELTNPNYAHLAENFGGHGERVERTSDFPIALKRALTARKPALIEVVTNPNILSADHKE</sequence>